<dbReference type="EMBL" id="JACAZH010000001">
    <property type="protein sequence ID" value="KAF7377270.1"/>
    <property type="molecule type" value="Genomic_DNA"/>
</dbReference>
<protein>
    <recommendedName>
        <fullName evidence="4">GCM domain-containing protein</fullName>
    </recommendedName>
</protein>
<comment type="caution">
    <text evidence="2">The sequence shown here is derived from an EMBL/GenBank/DDBJ whole genome shotgun (WGS) entry which is preliminary data.</text>
</comment>
<evidence type="ECO:0008006" key="4">
    <source>
        <dbReference type="Google" id="ProtNLM"/>
    </source>
</evidence>
<dbReference type="OrthoDB" id="2624269at2759"/>
<keyword evidence="3" id="KW-1185">Reference proteome</keyword>
<evidence type="ECO:0000256" key="1">
    <source>
        <dbReference type="SAM" id="MobiDB-lite"/>
    </source>
</evidence>
<sequence>MIQTVQRTRAQHTQPTQAVPDNSSRVQDFEWDGWPDGNFISTFPLNFVEAHDNLRVHWACEILGGTTGGSVHAETWKDGKITRRKCQGIIQCTSTTCNILVRPQTRAAGIHKQLSKACSCGGALIHLPCGVVSTLHTYKHGVRYQNGGDHLHARPTVRLHMSKKENNEFSKIVEQNPTAGPLKLLVGPPGIHGPGDSVANITPLLAKCGAQLLAGEEWSAHRQFNIRTGSSQMLGTGNHELCQWWDCRALSHSFLPLVFGDGERVASDPAQVMDFSTAERNGFILAFVDFWLDRAPGQRSIDELLDTAPRLLKGCEQHFRSQITRVKKISGVVDPSKTDIFENKAKGLLRCKNMDEFTRNANDFIAAFPRAESWIRWWMLPAHATMLFPAFRIMNPELWKLIPDTTNPEEAMHWKIYAAIGTSHALLDGLKALYKFAEHYQHLFDAASPAARDYSASMQPMFHGLPPNHVLRDFHQMIYTRLETVPVNGYEPGGCTLLNNQRDGFRQVLRRVPGLKADSMFDFNTMFGWLYHITDRRRKVFDPAIERASNDHWQVSQVKQRNELQLSYTLCEKYGGDMRKWFQEVVRVNRSEPIAVCWHTHEGQPLCLGNARQHEIILNIPVVLVVEMGETLAFEWNIPGSLLPYAANTAASAKGVKYSIVGHIYASTSAAHFIARYLSFSDSKKKIFDYDGRQHEGHAIRNRTTTMRGTLTGPSLSIDLPDGYELYAVVYHLDGGEAAQQFFRKEQVKQAKKLGLHFTVNDTSQTSIPSACVFRRQGVQRIPDDDRLWLITPSHTTADYISTTENRGRKSTAATPWHAPMMLTTAHGSPSSNSDVPPIPAANFHTEPHDDIDEMILDAITSSPEKRHHPRICFSPTPDHADGQELRSISPSPVWCDGCGDQSPDGDDDPDEVQCESCKYWSHIRRCRAKKKLEFFKWRQIVMVPDPNVPDWKASGVLWYPARFIERHPKHERTTLEYEFEWMECNDGILFHSSDDATIPALIYRVFYRSRKFCEEINGVQLSENQIGKVRLPFYMKPDDPEHNNPELTTIFNAAIPQVARILQEFDNAHPVVASYNDFFKKKKLIDRHREAGDWMRSLGLIPTPELEAVLTH</sequence>
<name>A0A8H6ZKP7_9AGAR</name>
<proteinExistence type="predicted"/>
<evidence type="ECO:0000313" key="3">
    <source>
        <dbReference type="Proteomes" id="UP000623467"/>
    </source>
</evidence>
<accession>A0A8H6ZKP7</accession>
<feature type="region of interest" description="Disordered" evidence="1">
    <location>
        <begin position="1"/>
        <end position="24"/>
    </location>
</feature>
<dbReference type="AlphaFoldDB" id="A0A8H6ZKP7"/>
<reference evidence="2" key="1">
    <citation type="submission" date="2020-05" db="EMBL/GenBank/DDBJ databases">
        <title>Mycena genomes resolve the evolution of fungal bioluminescence.</title>
        <authorList>
            <person name="Tsai I.J."/>
        </authorList>
    </citation>
    <scope>NUCLEOTIDE SEQUENCE</scope>
    <source>
        <strain evidence="2">160909Yilan</strain>
    </source>
</reference>
<dbReference type="Proteomes" id="UP000623467">
    <property type="component" value="Unassembled WGS sequence"/>
</dbReference>
<evidence type="ECO:0000313" key="2">
    <source>
        <dbReference type="EMBL" id="KAF7377270.1"/>
    </source>
</evidence>
<organism evidence="2 3">
    <name type="scientific">Mycena sanguinolenta</name>
    <dbReference type="NCBI Taxonomy" id="230812"/>
    <lineage>
        <taxon>Eukaryota</taxon>
        <taxon>Fungi</taxon>
        <taxon>Dikarya</taxon>
        <taxon>Basidiomycota</taxon>
        <taxon>Agaricomycotina</taxon>
        <taxon>Agaricomycetes</taxon>
        <taxon>Agaricomycetidae</taxon>
        <taxon>Agaricales</taxon>
        <taxon>Marasmiineae</taxon>
        <taxon>Mycenaceae</taxon>
        <taxon>Mycena</taxon>
    </lineage>
</organism>
<gene>
    <name evidence="2" type="ORF">MSAN_00147300</name>
</gene>